<evidence type="ECO:0000259" key="10">
    <source>
        <dbReference type="PROSITE" id="PS51464"/>
    </source>
</evidence>
<gene>
    <name evidence="9" type="primary">gmhA</name>
    <name evidence="11" type="ORF">H9874_01445</name>
</gene>
<evidence type="ECO:0000313" key="11">
    <source>
        <dbReference type="EMBL" id="HIW77796.1"/>
    </source>
</evidence>
<comment type="function">
    <text evidence="9">Catalyzes the isomerization of sedoheptulose 7-phosphate in D-glycero-D-manno-heptose 7-phosphate.</text>
</comment>
<dbReference type="PANTHER" id="PTHR30390:SF6">
    <property type="entry name" value="DNAA INITIATOR-ASSOCIATING PROTEIN DIAA"/>
    <property type="match status" value="1"/>
</dbReference>
<dbReference type="PROSITE" id="PS51464">
    <property type="entry name" value="SIS"/>
    <property type="match status" value="1"/>
</dbReference>
<keyword evidence="4 9" id="KW-0963">Cytoplasm</keyword>
<feature type="domain" description="SIS" evidence="10">
    <location>
        <begin position="37"/>
        <end position="199"/>
    </location>
</feature>
<dbReference type="InterPro" id="IPR050099">
    <property type="entry name" value="SIS_GmhA/DiaA_subfam"/>
</dbReference>
<organism evidence="11 12">
    <name type="scientific">Candidatus Bilophila faecipullorum</name>
    <dbReference type="NCBI Taxonomy" id="2838482"/>
    <lineage>
        <taxon>Bacteria</taxon>
        <taxon>Pseudomonadati</taxon>
        <taxon>Thermodesulfobacteriota</taxon>
        <taxon>Desulfovibrionia</taxon>
        <taxon>Desulfovibrionales</taxon>
        <taxon>Desulfovibrionaceae</taxon>
        <taxon>Bilophila</taxon>
    </lineage>
</organism>
<evidence type="ECO:0000256" key="7">
    <source>
        <dbReference type="ARBA" id="ARBA00023235"/>
    </source>
</evidence>
<keyword evidence="5 9" id="KW-0479">Metal-binding</keyword>
<comment type="miscellaneous">
    <text evidence="9">The reaction produces a racemic mixture of D-glycero-alpha-D-manno-heptose 7-phosphate and D-glycero-beta-D-manno-heptose 7-phosphate.</text>
</comment>
<dbReference type="InterPro" id="IPR004515">
    <property type="entry name" value="Phosphoheptose_Isoase"/>
</dbReference>
<comment type="pathway">
    <text evidence="9">Carbohydrate biosynthesis; D-glycero-D-manno-heptose 7-phosphate biosynthesis; D-glycero-alpha-D-manno-heptose 7-phosphate and D-glycero-beta-D-manno-heptose 7-phosphate from sedoheptulose 7-phosphate: step 1/1.</text>
</comment>
<evidence type="ECO:0000256" key="5">
    <source>
        <dbReference type="ARBA" id="ARBA00022723"/>
    </source>
</evidence>
<dbReference type="EMBL" id="DXGI01000051">
    <property type="protein sequence ID" value="HIW77796.1"/>
    <property type="molecule type" value="Genomic_DNA"/>
</dbReference>
<dbReference type="InterPro" id="IPR046348">
    <property type="entry name" value="SIS_dom_sf"/>
</dbReference>
<protein>
    <recommendedName>
        <fullName evidence="9">Phosphoheptose isomerase</fullName>
        <ecNumber evidence="9">5.3.1.28</ecNumber>
    </recommendedName>
    <alternativeName>
        <fullName evidence="9">Sedoheptulose 7-phosphate isomerase</fullName>
    </alternativeName>
</protein>
<comment type="catalytic activity">
    <reaction evidence="1 9">
        <text>2 D-sedoheptulose 7-phosphate = D-glycero-alpha-D-manno-heptose 7-phosphate + D-glycero-beta-D-manno-heptose 7-phosphate</text>
        <dbReference type="Rhea" id="RHEA:27489"/>
        <dbReference type="ChEBI" id="CHEBI:57483"/>
        <dbReference type="ChEBI" id="CHEBI:60203"/>
        <dbReference type="ChEBI" id="CHEBI:60204"/>
        <dbReference type="EC" id="5.3.1.28"/>
    </reaction>
</comment>
<dbReference type="GO" id="GO:0005737">
    <property type="term" value="C:cytoplasm"/>
    <property type="evidence" value="ECO:0007669"/>
    <property type="project" value="UniProtKB-SubCell"/>
</dbReference>
<feature type="binding site" evidence="9">
    <location>
        <position position="125"/>
    </location>
    <ligand>
        <name>substrate</name>
    </ligand>
</feature>
<dbReference type="GO" id="GO:0008968">
    <property type="term" value="F:D-sedoheptulose 7-phosphate isomerase activity"/>
    <property type="evidence" value="ECO:0007669"/>
    <property type="project" value="UniProtKB-UniRule"/>
</dbReference>
<feature type="binding site" evidence="9">
    <location>
        <position position="65"/>
    </location>
    <ligand>
        <name>substrate</name>
    </ligand>
</feature>
<dbReference type="Pfam" id="PF13580">
    <property type="entry name" value="SIS_2"/>
    <property type="match status" value="1"/>
</dbReference>
<reference evidence="11" key="2">
    <citation type="submission" date="2021-04" db="EMBL/GenBank/DDBJ databases">
        <authorList>
            <person name="Gilroy R."/>
        </authorList>
    </citation>
    <scope>NUCLEOTIDE SEQUENCE</scope>
    <source>
        <strain evidence="11">ChiSxjej5B17-1746</strain>
    </source>
</reference>
<keyword evidence="6 9" id="KW-0862">Zinc</keyword>
<dbReference type="SUPFAM" id="SSF53697">
    <property type="entry name" value="SIS domain"/>
    <property type="match status" value="1"/>
</dbReference>
<keyword evidence="7 9" id="KW-0413">Isomerase</keyword>
<dbReference type="InterPro" id="IPR001347">
    <property type="entry name" value="SIS_dom"/>
</dbReference>
<dbReference type="GO" id="GO:0005975">
    <property type="term" value="P:carbohydrate metabolic process"/>
    <property type="evidence" value="ECO:0007669"/>
    <property type="project" value="UniProtKB-UniRule"/>
</dbReference>
<feature type="binding site" evidence="9">
    <location>
        <begin position="52"/>
        <end position="54"/>
    </location>
    <ligand>
        <name>substrate</name>
    </ligand>
</feature>
<dbReference type="AlphaFoldDB" id="A0A9D1QXE2"/>
<name>A0A9D1QXE2_9BACT</name>
<comment type="subcellular location">
    <subcellularLocation>
        <location evidence="2 9">Cytoplasm</location>
    </subcellularLocation>
</comment>
<dbReference type="GO" id="GO:0097367">
    <property type="term" value="F:carbohydrate derivative binding"/>
    <property type="evidence" value="ECO:0007669"/>
    <property type="project" value="InterPro"/>
</dbReference>
<comment type="cofactor">
    <cofactor evidence="9">
        <name>Zn(2+)</name>
        <dbReference type="ChEBI" id="CHEBI:29105"/>
    </cofactor>
    <text evidence="9">Binds 1 zinc ion per subunit.</text>
</comment>
<evidence type="ECO:0000256" key="8">
    <source>
        <dbReference type="ARBA" id="ARBA00023277"/>
    </source>
</evidence>
<dbReference type="HAMAP" id="MF_00067">
    <property type="entry name" value="GmhA"/>
    <property type="match status" value="1"/>
</dbReference>
<dbReference type="Proteomes" id="UP000824264">
    <property type="component" value="Unassembled WGS sequence"/>
</dbReference>
<sequence length="202" mass="21186">MDKALQMISRHAEDGAKARRDFFAVHGGRVAEAARRMAVCIARGGKLLLAGNGGSAADAQHWAAEFVNRFLMDRPPLPAVALTTDSSILTSIGNDFGYDLVFAKQVQALGRAGDVLVGISTSGNSGNVIGALQAARKQGLFTVGLTGDGGGRMAPLCDILLPVGHPSTPIVQETHAAIGHMLCALTDYYLFENVSAIKPMLE</sequence>
<dbReference type="CDD" id="cd05006">
    <property type="entry name" value="SIS_GmhA"/>
    <property type="match status" value="1"/>
</dbReference>
<reference evidence="11" key="1">
    <citation type="journal article" date="2021" name="PeerJ">
        <title>Extensive microbial diversity within the chicken gut microbiome revealed by metagenomics and culture.</title>
        <authorList>
            <person name="Gilroy R."/>
            <person name="Ravi A."/>
            <person name="Getino M."/>
            <person name="Pursley I."/>
            <person name="Horton D.L."/>
            <person name="Alikhan N.F."/>
            <person name="Baker D."/>
            <person name="Gharbi K."/>
            <person name="Hall N."/>
            <person name="Watson M."/>
            <person name="Adriaenssens E.M."/>
            <person name="Foster-Nyarko E."/>
            <person name="Jarju S."/>
            <person name="Secka A."/>
            <person name="Antonio M."/>
            <person name="Oren A."/>
            <person name="Chaudhuri R.R."/>
            <person name="La Ragione R."/>
            <person name="Hildebrand F."/>
            <person name="Pallen M.J."/>
        </authorList>
    </citation>
    <scope>NUCLEOTIDE SEQUENCE</scope>
    <source>
        <strain evidence="11">ChiSxjej5B17-1746</strain>
    </source>
</reference>
<keyword evidence="8 9" id="KW-0119">Carbohydrate metabolism</keyword>
<evidence type="ECO:0000256" key="6">
    <source>
        <dbReference type="ARBA" id="ARBA00022833"/>
    </source>
</evidence>
<comment type="similarity">
    <text evidence="3 9">Belongs to the SIS family. GmhA subfamily.</text>
</comment>
<feature type="binding site" evidence="9">
    <location>
        <begin position="120"/>
        <end position="122"/>
    </location>
    <ligand>
        <name>substrate</name>
    </ligand>
</feature>
<feature type="binding site" evidence="9">
    <location>
        <begin position="94"/>
        <end position="95"/>
    </location>
    <ligand>
        <name>substrate</name>
    </ligand>
</feature>
<dbReference type="PANTHER" id="PTHR30390">
    <property type="entry name" value="SEDOHEPTULOSE 7-PHOSPHATE ISOMERASE / DNAA INITIATOR-ASSOCIATING FACTOR FOR REPLICATION INITIATION"/>
    <property type="match status" value="1"/>
</dbReference>
<feature type="binding site" evidence="9">
    <location>
        <position position="61"/>
    </location>
    <ligand>
        <name>Zn(2+)</name>
        <dbReference type="ChEBI" id="CHEBI:29105"/>
    </ligand>
</feature>
<evidence type="ECO:0000256" key="2">
    <source>
        <dbReference type="ARBA" id="ARBA00004496"/>
    </source>
</evidence>
<proteinExistence type="inferred from homology"/>
<dbReference type="GO" id="GO:0008270">
    <property type="term" value="F:zinc ion binding"/>
    <property type="evidence" value="ECO:0007669"/>
    <property type="project" value="UniProtKB-UniRule"/>
</dbReference>
<dbReference type="GO" id="GO:1901135">
    <property type="term" value="P:carbohydrate derivative metabolic process"/>
    <property type="evidence" value="ECO:0007669"/>
    <property type="project" value="InterPro"/>
</dbReference>
<comment type="caution">
    <text evidence="11">The sequence shown here is derived from an EMBL/GenBank/DDBJ whole genome shotgun (WGS) entry which is preliminary data.</text>
</comment>
<dbReference type="Gene3D" id="3.40.50.10490">
    <property type="entry name" value="Glucose-6-phosphate isomerase like protein, domain 1"/>
    <property type="match status" value="1"/>
</dbReference>
<evidence type="ECO:0000256" key="1">
    <source>
        <dbReference type="ARBA" id="ARBA00000348"/>
    </source>
</evidence>
<evidence type="ECO:0000256" key="4">
    <source>
        <dbReference type="ARBA" id="ARBA00022490"/>
    </source>
</evidence>
<dbReference type="EC" id="5.3.1.28" evidence="9"/>
<feature type="binding site" evidence="9">
    <location>
        <position position="180"/>
    </location>
    <ligand>
        <name>Zn(2+)</name>
        <dbReference type="ChEBI" id="CHEBI:29105"/>
    </ligand>
</feature>
<feature type="binding site" evidence="9">
    <location>
        <position position="172"/>
    </location>
    <ligand>
        <name>Zn(2+)</name>
        <dbReference type="ChEBI" id="CHEBI:29105"/>
    </ligand>
</feature>
<feature type="binding site" evidence="9">
    <location>
        <position position="172"/>
    </location>
    <ligand>
        <name>substrate</name>
    </ligand>
</feature>
<evidence type="ECO:0000256" key="3">
    <source>
        <dbReference type="ARBA" id="ARBA00009894"/>
    </source>
</evidence>
<evidence type="ECO:0000256" key="9">
    <source>
        <dbReference type="HAMAP-Rule" id="MF_00067"/>
    </source>
</evidence>
<accession>A0A9D1QXE2</accession>
<feature type="binding site" evidence="9">
    <location>
        <position position="65"/>
    </location>
    <ligand>
        <name>Zn(2+)</name>
        <dbReference type="ChEBI" id="CHEBI:29105"/>
    </ligand>
</feature>
<dbReference type="InterPro" id="IPR035461">
    <property type="entry name" value="GmhA/DiaA"/>
</dbReference>
<evidence type="ECO:0000313" key="12">
    <source>
        <dbReference type="Proteomes" id="UP000824264"/>
    </source>
</evidence>